<keyword evidence="5" id="KW-1185">Reference proteome</keyword>
<feature type="coiled-coil region" evidence="1">
    <location>
        <begin position="277"/>
        <end position="332"/>
    </location>
</feature>
<sequence length="389" mass="42891">MCISWLHLTGGVLEGSDFALSPRLPTRACARGPLGSDNYCYRLSILMDIEDDRFLTYALAVIYVLLRPDMARPTIATPEEVRSTVLTLLAESEVPERPSRQSFRRAVSVRRVRERLGGGNPATIGREINALESELVQAAPVLATPEIPVDIADLMQQLWRAAVSSQVDDLVRMRGEAQAIADGARQQLTEAELRVEVLKQELAELRAAVADRDARIAQASTDLAAMAQQVQALQQDLQAAGARETEQRTVADELRANQAQAVAAARERYDGLSKRLLEETGQQRQAAQAEVARANSQLRFAMKRQEALEARLERSETELREARKLQQEASGEVSALRYVNTSLRAQIDEFVRSLPPPPPAPGLARGRNRVPKVAKKKAPRKARPGPSSE</sequence>
<evidence type="ECO:0000313" key="4">
    <source>
        <dbReference type="EMBL" id="OWR00844.1"/>
    </source>
</evidence>
<protein>
    <recommendedName>
        <fullName evidence="3">KfrA N-terminal DNA-binding domain-containing protein</fullName>
    </recommendedName>
</protein>
<evidence type="ECO:0000256" key="1">
    <source>
        <dbReference type="SAM" id="Coils"/>
    </source>
</evidence>
<dbReference type="InterPro" id="IPR021104">
    <property type="entry name" value="KfrA_DNA-bd_N"/>
</dbReference>
<organism evidence="4 5">
    <name type="scientific">Roseateles puraquae</name>
    <dbReference type="NCBI Taxonomy" id="431059"/>
    <lineage>
        <taxon>Bacteria</taxon>
        <taxon>Pseudomonadati</taxon>
        <taxon>Pseudomonadota</taxon>
        <taxon>Betaproteobacteria</taxon>
        <taxon>Burkholderiales</taxon>
        <taxon>Sphaerotilaceae</taxon>
        <taxon>Roseateles</taxon>
    </lineage>
</organism>
<reference evidence="4 5" key="1">
    <citation type="journal article" date="2007" name="Int. J. Syst. Evol. Microbiol.">
        <title>Description of Pelomonas aquatica sp. nov. and Pelomonas puraquae sp. nov., isolated from industrial and haemodialysis water.</title>
        <authorList>
            <person name="Gomila M."/>
            <person name="Bowien B."/>
            <person name="Falsen E."/>
            <person name="Moore E.R."/>
            <person name="Lalucat J."/>
        </authorList>
    </citation>
    <scope>NUCLEOTIDE SEQUENCE [LARGE SCALE GENOMIC DNA]</scope>
    <source>
        <strain evidence="4 5">CCUG 52769</strain>
    </source>
</reference>
<gene>
    <name evidence="4" type="ORF">CDO81_24245</name>
</gene>
<evidence type="ECO:0000313" key="5">
    <source>
        <dbReference type="Proteomes" id="UP000197446"/>
    </source>
</evidence>
<feature type="region of interest" description="Disordered" evidence="2">
    <location>
        <begin position="351"/>
        <end position="389"/>
    </location>
</feature>
<feature type="coiled-coil region" evidence="1">
    <location>
        <begin position="181"/>
        <end position="243"/>
    </location>
</feature>
<dbReference type="Proteomes" id="UP000197446">
    <property type="component" value="Unassembled WGS sequence"/>
</dbReference>
<feature type="domain" description="KfrA N-terminal DNA-binding" evidence="3">
    <location>
        <begin position="77"/>
        <end position="202"/>
    </location>
</feature>
<comment type="caution">
    <text evidence="4">The sequence shown here is derived from an EMBL/GenBank/DDBJ whole genome shotgun (WGS) entry which is preliminary data.</text>
</comment>
<accession>A0A254MZR8</accession>
<keyword evidence="1" id="KW-0175">Coiled coil</keyword>
<proteinExistence type="predicted"/>
<evidence type="ECO:0000259" key="3">
    <source>
        <dbReference type="Pfam" id="PF11740"/>
    </source>
</evidence>
<evidence type="ECO:0000256" key="2">
    <source>
        <dbReference type="SAM" id="MobiDB-lite"/>
    </source>
</evidence>
<dbReference type="EMBL" id="NISI01000014">
    <property type="protein sequence ID" value="OWR00844.1"/>
    <property type="molecule type" value="Genomic_DNA"/>
</dbReference>
<feature type="compositionally biased region" description="Basic residues" evidence="2">
    <location>
        <begin position="366"/>
        <end position="383"/>
    </location>
</feature>
<dbReference type="AlphaFoldDB" id="A0A254MZR8"/>
<dbReference type="Pfam" id="PF11740">
    <property type="entry name" value="KfrA_N"/>
    <property type="match status" value="1"/>
</dbReference>
<name>A0A254MZR8_9BURK</name>